<dbReference type="Pfam" id="PF14022">
    <property type="entry name" value="DUF4238"/>
    <property type="match status" value="1"/>
</dbReference>
<gene>
    <name evidence="1" type="ORF">DFR74_11636</name>
</gene>
<dbReference type="Proteomes" id="UP000252586">
    <property type="component" value="Unassembled WGS sequence"/>
</dbReference>
<accession>A0A366D3G8</accession>
<dbReference type="InterPro" id="IPR025332">
    <property type="entry name" value="DUF4238"/>
</dbReference>
<dbReference type="AlphaFoldDB" id="A0A366D3G8"/>
<name>A0A366D3G8_9NOCA</name>
<sequence>MQTVTTVNRWLTDVEIEKSKEETRKNAQTTFRHHYVPRMYLKRWTTDGSGEIQVTNVDTKESNCVPIESTAVEDNFYQISAPDIDADANPDMWFETHMGRIEGRAANWLRALDGQPDGRIKDKNLISNLAVYISLQSQRTQRGRQTDVGIDAAVNRYGASHILNITGLLPILCREYGIEYSEARHQAIVNQILAKRAVSSETKPKAIDAAIGAWKNVLAPLIENDRDYWLASSTGDLLTCDEPVLGIPTKRNTRQFPVSIRNSEVIVFPISPNRLLILSRKNVKIKPPFELSSTEAKFLNREFCYNCNRLVFEKSGTSIASQIQIPNYPEKQDWSSSITSAPEFARAVLLPTRWTDAPHSPQWPLSRWTTD</sequence>
<dbReference type="EMBL" id="QNRE01000016">
    <property type="protein sequence ID" value="RBO84475.1"/>
    <property type="molecule type" value="Genomic_DNA"/>
</dbReference>
<keyword evidence="2" id="KW-1185">Reference proteome</keyword>
<proteinExistence type="predicted"/>
<organism evidence="1 2">
    <name type="scientific">Nocardia puris</name>
    <dbReference type="NCBI Taxonomy" id="208602"/>
    <lineage>
        <taxon>Bacteria</taxon>
        <taxon>Bacillati</taxon>
        <taxon>Actinomycetota</taxon>
        <taxon>Actinomycetes</taxon>
        <taxon>Mycobacteriales</taxon>
        <taxon>Nocardiaceae</taxon>
        <taxon>Nocardia</taxon>
    </lineage>
</organism>
<evidence type="ECO:0000313" key="1">
    <source>
        <dbReference type="EMBL" id="RBO84475.1"/>
    </source>
</evidence>
<comment type="caution">
    <text evidence="1">The sequence shown here is derived from an EMBL/GenBank/DDBJ whole genome shotgun (WGS) entry which is preliminary data.</text>
</comment>
<reference evidence="1 2" key="1">
    <citation type="submission" date="2018-06" db="EMBL/GenBank/DDBJ databases">
        <title>Genomic Encyclopedia of Type Strains, Phase IV (KMG-IV): sequencing the most valuable type-strain genomes for metagenomic binning, comparative biology and taxonomic classification.</title>
        <authorList>
            <person name="Goeker M."/>
        </authorList>
    </citation>
    <scope>NUCLEOTIDE SEQUENCE [LARGE SCALE GENOMIC DNA]</scope>
    <source>
        <strain evidence="1 2">DSM 44599</strain>
    </source>
</reference>
<protein>
    <submittedName>
        <fullName evidence="1">Uncharacterized protein DUF4238</fullName>
    </submittedName>
</protein>
<evidence type="ECO:0000313" key="2">
    <source>
        <dbReference type="Proteomes" id="UP000252586"/>
    </source>
</evidence>
<dbReference type="OrthoDB" id="580988at2"/>